<evidence type="ECO:0000256" key="2">
    <source>
        <dbReference type="ARBA" id="ARBA00022539"/>
    </source>
</evidence>
<keyword evidence="3" id="KW-0808">Transferase</keyword>
<proteinExistence type="evidence at transcript level"/>
<keyword evidence="4" id="KW-0479">Metal-binding</keyword>
<dbReference type="PANTHER" id="PTHR33447:SF2">
    <property type="entry name" value="GLUTATHIONE GAMMA-GLUTAMYLCYSTEINYLTRANSFERASE"/>
    <property type="match status" value="1"/>
</dbReference>
<dbReference type="SMR" id="V5V1I3"/>
<dbReference type="InterPro" id="IPR038156">
    <property type="entry name" value="PCS_N_sf"/>
</dbReference>
<dbReference type="Pfam" id="PF05023">
    <property type="entry name" value="Phytochelatin"/>
    <property type="match status" value="1"/>
</dbReference>
<dbReference type="GO" id="GO:0046872">
    <property type="term" value="F:metal ion binding"/>
    <property type="evidence" value="ECO:0007669"/>
    <property type="project" value="UniProtKB-KW"/>
</dbReference>
<dbReference type="InterPro" id="IPR015407">
    <property type="entry name" value="Phytochelatin_synthase_C"/>
</dbReference>
<organism evidence="7">
    <name type="scientific">Sedum alfredii</name>
    <dbReference type="NCBI Taxonomy" id="439688"/>
    <lineage>
        <taxon>Eukaryota</taxon>
        <taxon>Viridiplantae</taxon>
        <taxon>Streptophyta</taxon>
        <taxon>Embryophyta</taxon>
        <taxon>Tracheophyta</taxon>
        <taxon>Spermatophyta</taxon>
        <taxon>Magnoliopsida</taxon>
        <taxon>eudicotyledons</taxon>
        <taxon>Gunneridae</taxon>
        <taxon>Pentapetalae</taxon>
        <taxon>Saxifragales</taxon>
        <taxon>Crassulaceae</taxon>
        <taxon>Sedum</taxon>
    </lineage>
</organism>
<evidence type="ECO:0000256" key="3">
    <source>
        <dbReference type="ARBA" id="ARBA00022679"/>
    </source>
</evidence>
<evidence type="ECO:0000256" key="1">
    <source>
        <dbReference type="ARBA" id="ARBA00012468"/>
    </source>
</evidence>
<name>V5V1I3_9MAGN</name>
<evidence type="ECO:0000256" key="4">
    <source>
        <dbReference type="ARBA" id="ARBA00022723"/>
    </source>
</evidence>
<dbReference type="EMBL" id="MK044851">
    <property type="protein sequence ID" value="QGP73750.1"/>
    <property type="molecule type" value="mRNA"/>
</dbReference>
<accession>V5V1I3</accession>
<gene>
    <name evidence="7" type="primary">PCs</name>
    <name evidence="8" type="synonym">PCS</name>
</gene>
<evidence type="ECO:0000313" key="8">
    <source>
        <dbReference type="EMBL" id="QGP73750.1"/>
    </source>
</evidence>
<dbReference type="PROSITE" id="PS51443">
    <property type="entry name" value="PCS"/>
    <property type="match status" value="1"/>
</dbReference>
<dbReference type="SUPFAM" id="SSF54001">
    <property type="entry name" value="Cysteine proteinases"/>
    <property type="match status" value="1"/>
</dbReference>
<evidence type="ECO:0000313" key="7">
    <source>
        <dbReference type="EMBL" id="AHB86971.1"/>
    </source>
</evidence>
<dbReference type="GO" id="GO:0098849">
    <property type="term" value="P:cellular detoxification of cadmium ion"/>
    <property type="evidence" value="ECO:0007669"/>
    <property type="project" value="TreeGrafter"/>
</dbReference>
<dbReference type="InterPro" id="IPR038765">
    <property type="entry name" value="Papain-like_cys_pep_sf"/>
</dbReference>
<feature type="domain" description="Peptidase C83" evidence="6">
    <location>
        <begin position="1"/>
        <end position="221"/>
    </location>
</feature>
<dbReference type="PANTHER" id="PTHR33447">
    <property type="entry name" value="GLUTATHIONE GAMMA-GLUTAMYLCYSTEINYLTRANSFERASE"/>
    <property type="match status" value="1"/>
</dbReference>
<dbReference type="EC" id="2.3.2.15" evidence="1"/>
<dbReference type="GO" id="GO:0046938">
    <property type="term" value="P:phytochelatin biosynthetic process"/>
    <property type="evidence" value="ECO:0007669"/>
    <property type="project" value="InterPro"/>
</dbReference>
<protein>
    <recommendedName>
        <fullName evidence="1">glutathione gamma-glutamylcysteinyltransferase</fullName>
        <ecNumber evidence="1">2.3.2.15</ecNumber>
    </recommendedName>
</protein>
<dbReference type="AlphaFoldDB" id="V5V1I3"/>
<dbReference type="GO" id="GO:0016756">
    <property type="term" value="F:glutathione gamma-glutamylcysteinyltransferase activity"/>
    <property type="evidence" value="ECO:0007669"/>
    <property type="project" value="UniProtKB-EC"/>
</dbReference>
<reference evidence="7" key="1">
    <citation type="submission" date="2013-09" db="EMBL/GenBank/DDBJ databases">
        <title>Selection and Validation of Reference Genes for Quantitative Real-Time PCR in Hyperaccumulating Ecotype of Sedum alfredii under Different Heavy Metals Stress.</title>
        <authorList>
            <person name="Zhuo R.Y."/>
            <person name="Sang J."/>
            <person name="Han X.J."/>
            <person name="Liu M.Y."/>
            <person name="Qiao G.R."/>
            <person name="Jiang J."/>
        </authorList>
    </citation>
    <scope>NUCLEOTIDE SEQUENCE</scope>
</reference>
<dbReference type="FunFam" id="3.90.70.30:FF:000001">
    <property type="entry name" value="Glutathione gamma-glutamylcysteinyltransferase 1"/>
    <property type="match status" value="1"/>
</dbReference>
<reference evidence="8" key="2">
    <citation type="journal article" date="2019" name="Environ. Sci. Technol.">
        <title>cDNA Library for Mining Functional Genes in Sedum alfredii Hance Related to Cadmium Tolerance and Characterization of the Roles of a Novel SaCTP2 Gene in Enhancing Cadmium Hyperaccumulation.</title>
        <authorList>
            <person name="Liu M."/>
            <person name="He X."/>
            <person name="Feng T."/>
            <person name="Zhuo R."/>
            <person name="Qiu W."/>
            <person name="Han X."/>
            <person name="Qiao G."/>
            <person name="Zhang D."/>
        </authorList>
    </citation>
    <scope>NUCLEOTIDE SEQUENCE</scope>
</reference>
<sequence length="555" mass="62075">MAMAGLYRRILPSPPAIDFASAQGKELFLEGIHGGTMESFYKLISYFQTQSEPAYCGLASLSMVLNALAIDPGRKWKGPWRWFDESMLDCCEPLDKVKATGISFSKLACLAQCAGAKVEAFRADQSNMDEFRQYVMKCSTSEDSHVISSYYRETFKQTGTGHFSPIGGYHAKKDMALILDVARFKYPPHWVPLPLLWEAMDNVDEASGQRRGFMVVSRPQREPGLLYTLSCKHESWVSIANYLVDDVPILLKSEGVKDLHRVIWVVFSSLPSNFGEFIKWVAEVRRPEHDTSLSEEERRRVAIKEEVLRQVQQTCLFKHVQEFLISESRGPNAQNYNSKESLPELAASVCCQAAEFYAGISCSPGEYCYKATCVRCMKANDDKPVTVVSGTVTYGASEQGLDVLVPSSQAKPSCCGSNPCTCTGPTAGDVLTVLLLSLPPRTWSGIKDEKLLHEMHNLVSIDNLPPLLQEEVMHLRQQLQILNQCQENNKAYIQKPTTSVYYAASSSSRPPPTSSLSLRCLSQESRGMLRRLKCNGAEPKVLWRSCHSVKQKFEV</sequence>
<dbReference type="Pfam" id="PF09328">
    <property type="entry name" value="Phytochelatin_C"/>
    <property type="match status" value="1"/>
</dbReference>
<keyword evidence="5" id="KW-0012">Acyltransferase</keyword>
<evidence type="ECO:0000256" key="5">
    <source>
        <dbReference type="ARBA" id="ARBA00023315"/>
    </source>
</evidence>
<dbReference type="InterPro" id="IPR040409">
    <property type="entry name" value="PCS-like"/>
</dbReference>
<dbReference type="GO" id="GO:0010273">
    <property type="term" value="P:detoxification of copper ion"/>
    <property type="evidence" value="ECO:0007669"/>
    <property type="project" value="TreeGrafter"/>
</dbReference>
<dbReference type="Gene3D" id="3.90.70.30">
    <property type="entry name" value="Phytochelatin synthase, N-terminal domain"/>
    <property type="match status" value="1"/>
</dbReference>
<keyword evidence="2" id="KW-0104">Cadmium</keyword>
<dbReference type="InterPro" id="IPR007719">
    <property type="entry name" value="PCS_N"/>
</dbReference>
<dbReference type="EMBL" id="KF652113">
    <property type="protein sequence ID" value="AHB86971.1"/>
    <property type="molecule type" value="mRNA"/>
</dbReference>
<evidence type="ECO:0000259" key="6">
    <source>
        <dbReference type="PROSITE" id="PS51443"/>
    </source>
</evidence>